<dbReference type="OrthoDB" id="33505at2157"/>
<evidence type="ECO:0000259" key="3">
    <source>
        <dbReference type="Pfam" id="PF07282"/>
    </source>
</evidence>
<dbReference type="GeneID" id="41328292"/>
<sequence length="2090" mass="246729">MTIENPNPSEYPEDHDYYSFEHDYFKLDKKGKIITDVPIQIRNLIVNEPCNMSLDCISLKEFTIKYGIHRILGLEKPEQVTYDYFDYKRNKKIVLSPDSPLYILQNILIPKGPHTDPDDPYNNEVLYPELSMDDIDPGMDMRELAHCMRPNSDFYVFIQDPDPKVINLSIRKHRYQIGNIFRTLTMSAGNIFKTKNPKDTETIKSIHDKIHSKNIDLKKIPFNFDEKDINNHLKSLQTSKNKIFKRNEIYRNLLSYVSKRSKLKLNPSYFDIYNNIFNFAHISQQFRFSENVQGFYCDEDLSLFSDDLSKILSNLKKKFGELLNKESESKLKRFKKNLDGSDEEKKKKLEEKEKELEKELRKLEKLLPDDESITFLQTFESWKIDYVQFFNKVNSKINSTLVFPSPEDFSDILDIYLSKHEKSLYKIKKNRKKIYEKHFKKNEEVKNAIFQNLNRTTEKTFGSKPFSHALGLIKTPSPLTFIQNSETKFNPLVRFNKNVFKSLNREIIKKNRSEIAFHIIDPKTKKLNPLFKEFHEDLNNFYRKYLEMIETTSDFSIFSSLIPDEKSEEELENLDIKKKITISNNFNNLFNKFTNYGLKYAFFSETGDFYTEDEEDLFKFGKNSPQIYSCNDYNYVDLIVPKKGKNKIILKKGKNIEEKSINLTNFPSKLSKILPTTDNFFNELINSLKNQYYELNNTNYGNLNNIVYEKKHKKQILQIIALSVDIISESFLTKQKSPIQYIHFSQGLTLLKCVEELVDNYAVSCEKCLVIKSELNKSKKELINLQNDSKEHWKFFKNSDSLQNEDFLELLINKDEIPEFERTNPLFSTLNNIMESRELWFNEQIKNLKIIISLLLNNPQLKSSGIVKSLKSIIQETNRVKRRQPWVKDFEDIAAKIKIEYKEITKEIVSDFGINEDLTKILKIIENFMDFDNNEYLYLNPIKIENDDDSFHRVFSKIIRSERDISKIIYRTIKKNNYPIINTDKIYKWKQNFKLKHIGLENTNLNSWTECMKEYKEIVFKDKDGDIVFDWKKVWHDHRQLNYLCHHVIKLDSKKKYISSDHIKNSKELVNWLKGIEFTPGMIKDNWEKDNRTFLLTKKFLKSRDYSISSLKDINKIKQSLYEEKKLFSEFPKEVLIFDNFFEIDKETEHLDIKNPFDISEETMDNYDEISKKLDITKKEAIENHFLLNHLLKRPNFRKTNFEIFTKKITLEKLDELKKYESYSLQSLLSSSRVGKSKSYHYYMVGHYNRQEETDILRQIYLLIFIPVKVPNTEIYNYYLLTSKFGLKTENQFKNSQNASSSKNWRIFQEFKDLTDSLLNTHPPDEKNQNFWTSKICDDSKKGKNFTIAYFDDNNSTGPPLNYIWLKFKQFFSAYENTDMIFKEMKDRILKFTPEIKDLEGKIEAYENEIEELEGEIEEMEYEIATFDDEIEEIERREEIKIWVQQMQEMLKSKKNELKKLKNKEFGSVDFQTIRSLYYNYAKFFDVFLQPEITKINTQIKKLERKKTLTSIQTLTLNSKKDELEKMKSVSKTIEKFKNLNIITTSAEFIIIIDTLIIFYNWVTASLKSNKKFHLGRDPRTENLKRIISAFISLLYRKTPTPYKQLLSSPLKSVIVSIKPNGKIILSVGCAVPFIQPTSYMSKDGLDVKNKLGIDLGLREFLNYDALEGDTKNTSIDSFDEINKSIDKMIKKTKKLSSSASQFQKKLDLTYIKKKPSYFRINYLNYKQKINTKEQNIADTSIRQSIEVIADYVKSKKSSSNSPHNLKKHLNDDTVIYIEDLRGFQAKKGSKFSEAAARWLRGNFKDYLEEKSNLSGFLLKTVPPAYTSKLCSVCGKEGLKGYLITIPSEVLSKDNANKLKYIRKNNKILHAPEKPTEINKVKITGPKYKKADLQIWDYKRILNKINTENFLLKTNKKTDKKTILVFIFSQSGIVFHCSDYKTYANRDINASANIHNYDPIIYYAKIINLWIARETRFPIKSQEKIKNQFNTLITQLSNVLSHKIKNIYVEDVNSEHTYSKENENIYFSFKNLSNSEFTLLINTLKKRNDYCEESKQIKSFKKIIKKLQGLLSPTSDDKDLKRFTEIYSNI</sequence>
<dbReference type="InterPro" id="IPR010095">
    <property type="entry name" value="Cas12f1-like_TNB"/>
</dbReference>
<gene>
    <name evidence="4" type="ORF">DSAG12_00289</name>
</gene>
<accession>A0A5B9D665</accession>
<feature type="domain" description="Cas12f1-like TNB" evidence="3">
    <location>
        <begin position="1803"/>
        <end position="1837"/>
    </location>
</feature>
<dbReference type="KEGG" id="psyt:DSAG12_00289"/>
<feature type="coiled-coil region" evidence="2">
    <location>
        <begin position="1396"/>
        <end position="1464"/>
    </location>
</feature>
<dbReference type="EMBL" id="CP042905">
    <property type="protein sequence ID" value="QEE14476.1"/>
    <property type="molecule type" value="Genomic_DNA"/>
</dbReference>
<reference evidence="4 5" key="1">
    <citation type="journal article" date="2020" name="Nature">
        <title>Isolation of an archaeon at the prokaryote-eukaryote interface.</title>
        <authorList>
            <person name="Imachi H."/>
            <person name="Nobu M.K."/>
            <person name="Nakahara N."/>
            <person name="Morono Y."/>
            <person name="Ogawara M."/>
            <person name="Takaki Y."/>
            <person name="Takano Y."/>
            <person name="Uematsu K."/>
            <person name="Ikuta T."/>
            <person name="Ito M."/>
            <person name="Matsui Y."/>
            <person name="Miyazaki M."/>
            <person name="Murata K."/>
            <person name="Saito Y."/>
            <person name="Sakai S."/>
            <person name="Song C."/>
            <person name="Tasumi E."/>
            <person name="Yamanaka Y."/>
            <person name="Yamaguchi T."/>
            <person name="Kamagata Y."/>
            <person name="Tamaki H."/>
            <person name="Takai K."/>
        </authorList>
    </citation>
    <scope>NUCLEOTIDE SEQUENCE [LARGE SCALE GENOMIC DNA]</scope>
    <source>
        <strain evidence="4 5">MK-D1</strain>
    </source>
</reference>
<evidence type="ECO:0000256" key="1">
    <source>
        <dbReference type="ARBA" id="ARBA00023125"/>
    </source>
</evidence>
<protein>
    <submittedName>
        <fullName evidence="4">Zinc ribbon domain-containing protein</fullName>
    </submittedName>
</protein>
<keyword evidence="1" id="KW-0238">DNA-binding</keyword>
<dbReference type="GO" id="GO:0003677">
    <property type="term" value="F:DNA binding"/>
    <property type="evidence" value="ECO:0007669"/>
    <property type="project" value="UniProtKB-KW"/>
</dbReference>
<feature type="coiled-coil region" evidence="2">
    <location>
        <begin position="324"/>
        <end position="373"/>
    </location>
</feature>
<dbReference type="Pfam" id="PF07282">
    <property type="entry name" value="Cas12f1-like_TNB"/>
    <property type="match status" value="1"/>
</dbReference>
<reference evidence="4 5" key="2">
    <citation type="journal article" date="2024" name="Int. J. Syst. Evol. Microbiol.">
        <title>Promethearchaeum syntrophicum gen. nov., sp. nov., an anaerobic, obligately syntrophic archaeon, the first isolate of the lineage 'Asgard' archaea, and proposal of the new archaeal phylum Promethearchaeota phyl. nov. and kingdom Promethearchaeati regn. nov.</title>
        <authorList>
            <person name="Imachi H."/>
            <person name="Nobu M.K."/>
            <person name="Kato S."/>
            <person name="Takaki Y."/>
            <person name="Miyazaki M."/>
            <person name="Miyata M."/>
            <person name="Ogawara M."/>
            <person name="Saito Y."/>
            <person name="Sakai S."/>
            <person name="Tahara Y.O."/>
            <person name="Takano Y."/>
            <person name="Tasumi E."/>
            <person name="Uematsu K."/>
            <person name="Yoshimura T."/>
            <person name="Itoh T."/>
            <person name="Ohkuma M."/>
            <person name="Takai K."/>
        </authorList>
    </citation>
    <scope>NUCLEOTIDE SEQUENCE [LARGE SCALE GENOMIC DNA]</scope>
    <source>
        <strain evidence="4 5">MK-D1</strain>
    </source>
</reference>
<evidence type="ECO:0000256" key="2">
    <source>
        <dbReference type="SAM" id="Coils"/>
    </source>
</evidence>
<dbReference type="Proteomes" id="UP000321408">
    <property type="component" value="Chromosome"/>
</dbReference>
<name>A0A5B9D665_9ARCH</name>
<proteinExistence type="predicted"/>
<keyword evidence="5" id="KW-1185">Reference proteome</keyword>
<evidence type="ECO:0000313" key="5">
    <source>
        <dbReference type="Proteomes" id="UP000321408"/>
    </source>
</evidence>
<keyword evidence="2" id="KW-0175">Coiled coil</keyword>
<dbReference type="RefSeq" id="WP_147661429.1">
    <property type="nucleotide sequence ID" value="NZ_CP042905.2"/>
</dbReference>
<organism evidence="4 5">
    <name type="scientific">Promethearchaeum syntrophicum</name>
    <dbReference type="NCBI Taxonomy" id="2594042"/>
    <lineage>
        <taxon>Archaea</taxon>
        <taxon>Promethearchaeati</taxon>
        <taxon>Promethearchaeota</taxon>
        <taxon>Promethearchaeia</taxon>
        <taxon>Promethearchaeales</taxon>
        <taxon>Promethearchaeaceae</taxon>
        <taxon>Promethearchaeum</taxon>
    </lineage>
</organism>
<dbReference type="Gene3D" id="1.20.5.340">
    <property type="match status" value="1"/>
</dbReference>
<evidence type="ECO:0000313" key="4">
    <source>
        <dbReference type="EMBL" id="QEE14476.1"/>
    </source>
</evidence>